<dbReference type="VEuPathDB" id="VectorBase:CSON001884"/>
<reference evidence="1" key="1">
    <citation type="submission" date="2018-04" db="EMBL/GenBank/DDBJ databases">
        <authorList>
            <person name="Go L.Y."/>
            <person name="Mitchell J.A."/>
        </authorList>
    </citation>
    <scope>NUCLEOTIDE SEQUENCE</scope>
    <source>
        <tissue evidence="1">Whole organism</tissue>
    </source>
</reference>
<accession>A0A336KZC4</accession>
<reference evidence="2" key="2">
    <citation type="submission" date="2018-07" db="EMBL/GenBank/DDBJ databases">
        <authorList>
            <person name="Quirk P.G."/>
            <person name="Krulwich T.A."/>
        </authorList>
    </citation>
    <scope>NUCLEOTIDE SEQUENCE</scope>
</reference>
<gene>
    <name evidence="1" type="primary">CSON001884</name>
</gene>
<protein>
    <submittedName>
        <fullName evidence="1">CSON001884 protein</fullName>
    </submittedName>
</protein>
<sequence>MAVAPVPTSVVCCMDAEVKCIFSTKSPLLSISKQEIHTFSTSRRFEGCVFFHAIKFIISNIGSIMKTFTPLLERCDVCERRKC</sequence>
<organism evidence="1">
    <name type="scientific">Culicoides sonorensis</name>
    <name type="common">Biting midge</name>
    <dbReference type="NCBI Taxonomy" id="179676"/>
    <lineage>
        <taxon>Eukaryota</taxon>
        <taxon>Metazoa</taxon>
        <taxon>Ecdysozoa</taxon>
        <taxon>Arthropoda</taxon>
        <taxon>Hexapoda</taxon>
        <taxon>Insecta</taxon>
        <taxon>Pterygota</taxon>
        <taxon>Neoptera</taxon>
        <taxon>Endopterygota</taxon>
        <taxon>Diptera</taxon>
        <taxon>Nematocera</taxon>
        <taxon>Chironomoidea</taxon>
        <taxon>Ceratopogonidae</taxon>
        <taxon>Ceratopogoninae</taxon>
        <taxon>Culicoides</taxon>
        <taxon>Monoculicoides</taxon>
    </lineage>
</organism>
<dbReference type="AlphaFoldDB" id="A0A336KZC4"/>
<proteinExistence type="predicted"/>
<evidence type="ECO:0000313" key="2">
    <source>
        <dbReference type="EMBL" id="SSX29924.1"/>
    </source>
</evidence>
<dbReference type="EMBL" id="UFQS01001307">
    <property type="protein sequence ID" value="SSX10236.1"/>
    <property type="molecule type" value="Genomic_DNA"/>
</dbReference>
<name>A0A336KZC4_CULSO</name>
<evidence type="ECO:0000313" key="1">
    <source>
        <dbReference type="EMBL" id="SSX10236.1"/>
    </source>
</evidence>
<dbReference type="EMBL" id="UFQT01001307">
    <property type="protein sequence ID" value="SSX29924.1"/>
    <property type="molecule type" value="Genomic_DNA"/>
</dbReference>